<gene>
    <name evidence="1" type="ORF">K466DRAFT_566879</name>
</gene>
<proteinExistence type="predicted"/>
<protein>
    <submittedName>
        <fullName evidence="1">Uncharacterized protein</fullName>
    </submittedName>
</protein>
<evidence type="ECO:0000313" key="2">
    <source>
        <dbReference type="Proteomes" id="UP000308197"/>
    </source>
</evidence>
<accession>A0A5C3P5R1</accession>
<evidence type="ECO:0000313" key="1">
    <source>
        <dbReference type="EMBL" id="TFK85015.1"/>
    </source>
</evidence>
<dbReference type="InParanoid" id="A0A5C3P5R1"/>
<keyword evidence="2" id="KW-1185">Reference proteome</keyword>
<reference evidence="1 2" key="1">
    <citation type="journal article" date="2019" name="Nat. Ecol. Evol.">
        <title>Megaphylogeny resolves global patterns of mushroom evolution.</title>
        <authorList>
            <person name="Varga T."/>
            <person name="Krizsan K."/>
            <person name="Foldi C."/>
            <person name="Dima B."/>
            <person name="Sanchez-Garcia M."/>
            <person name="Sanchez-Ramirez S."/>
            <person name="Szollosi G.J."/>
            <person name="Szarkandi J.G."/>
            <person name="Papp V."/>
            <person name="Albert L."/>
            <person name="Andreopoulos W."/>
            <person name="Angelini C."/>
            <person name="Antonin V."/>
            <person name="Barry K.W."/>
            <person name="Bougher N.L."/>
            <person name="Buchanan P."/>
            <person name="Buyck B."/>
            <person name="Bense V."/>
            <person name="Catcheside P."/>
            <person name="Chovatia M."/>
            <person name="Cooper J."/>
            <person name="Damon W."/>
            <person name="Desjardin D."/>
            <person name="Finy P."/>
            <person name="Geml J."/>
            <person name="Haridas S."/>
            <person name="Hughes K."/>
            <person name="Justo A."/>
            <person name="Karasinski D."/>
            <person name="Kautmanova I."/>
            <person name="Kiss B."/>
            <person name="Kocsube S."/>
            <person name="Kotiranta H."/>
            <person name="LaButti K.M."/>
            <person name="Lechner B.E."/>
            <person name="Liimatainen K."/>
            <person name="Lipzen A."/>
            <person name="Lukacs Z."/>
            <person name="Mihaltcheva S."/>
            <person name="Morgado L.N."/>
            <person name="Niskanen T."/>
            <person name="Noordeloos M.E."/>
            <person name="Ohm R.A."/>
            <person name="Ortiz-Santana B."/>
            <person name="Ovrebo C."/>
            <person name="Racz N."/>
            <person name="Riley R."/>
            <person name="Savchenko A."/>
            <person name="Shiryaev A."/>
            <person name="Soop K."/>
            <person name="Spirin V."/>
            <person name="Szebenyi C."/>
            <person name="Tomsovsky M."/>
            <person name="Tulloss R.E."/>
            <person name="Uehling J."/>
            <person name="Grigoriev I.V."/>
            <person name="Vagvolgyi C."/>
            <person name="Papp T."/>
            <person name="Martin F.M."/>
            <person name="Miettinen O."/>
            <person name="Hibbett D.S."/>
            <person name="Nagy L.G."/>
        </authorList>
    </citation>
    <scope>NUCLEOTIDE SEQUENCE [LARGE SCALE GENOMIC DNA]</scope>
    <source>
        <strain evidence="1 2">HHB13444</strain>
    </source>
</reference>
<name>A0A5C3P5R1_9APHY</name>
<dbReference type="AlphaFoldDB" id="A0A5C3P5R1"/>
<organism evidence="1 2">
    <name type="scientific">Polyporus arcularius HHB13444</name>
    <dbReference type="NCBI Taxonomy" id="1314778"/>
    <lineage>
        <taxon>Eukaryota</taxon>
        <taxon>Fungi</taxon>
        <taxon>Dikarya</taxon>
        <taxon>Basidiomycota</taxon>
        <taxon>Agaricomycotina</taxon>
        <taxon>Agaricomycetes</taxon>
        <taxon>Polyporales</taxon>
        <taxon>Polyporaceae</taxon>
        <taxon>Polyporus</taxon>
    </lineage>
</organism>
<sequence>MSTPISSTTACGTDNTTVMVPHASDGSHLPAELKRMIFSVLSTSDILIYCRGVHPILSTIANEELAFRHRNHFEPVLRNSDAVLEVMRTCNAVLVGPAALAFFLGLGSSSSYSFVVPYPHHEMFMNFLMSVCCFRCIRELNTHQNLADYCRSSPRSRFAGMERIVYFERTTGGRVMQIIVAVTGRQGLHSVASFPVAFQSSTLQFNYLTADGVLSAYPTLTLFRRSLFHIHRINNCNTPLAHYARYGIDFRIRPENWDRDRNGTEAIGLAVERATDSQTRRANEV</sequence>
<dbReference type="EMBL" id="ML211279">
    <property type="protein sequence ID" value="TFK85015.1"/>
    <property type="molecule type" value="Genomic_DNA"/>
</dbReference>
<dbReference type="Proteomes" id="UP000308197">
    <property type="component" value="Unassembled WGS sequence"/>
</dbReference>